<organism evidence="4 5">
    <name type="scientific">Sulfitobacter sediminilitoris</name>
    <dbReference type="NCBI Taxonomy" id="2698830"/>
    <lineage>
        <taxon>Bacteria</taxon>
        <taxon>Pseudomonadati</taxon>
        <taxon>Pseudomonadota</taxon>
        <taxon>Alphaproteobacteria</taxon>
        <taxon>Rhodobacterales</taxon>
        <taxon>Roseobacteraceae</taxon>
        <taxon>Sulfitobacter</taxon>
    </lineage>
</organism>
<dbReference type="EMBL" id="JAABNT010000037">
    <property type="protein sequence ID" value="NEK25094.1"/>
    <property type="molecule type" value="Genomic_DNA"/>
</dbReference>
<gene>
    <name evidence="4" type="ORF">GV827_22260</name>
</gene>
<feature type="transmembrane region" description="Helical" evidence="3">
    <location>
        <begin position="12"/>
        <end position="30"/>
    </location>
</feature>
<dbReference type="Pfam" id="PF00132">
    <property type="entry name" value="Hexapep"/>
    <property type="match status" value="1"/>
</dbReference>
<keyword evidence="3" id="KW-0472">Membrane</keyword>
<dbReference type="InterPro" id="IPR011004">
    <property type="entry name" value="Trimer_LpxA-like_sf"/>
</dbReference>
<keyword evidence="3" id="KW-0812">Transmembrane</keyword>
<comment type="similarity">
    <text evidence="1">Belongs to the transferase hexapeptide repeat family.</text>
</comment>
<dbReference type="Proteomes" id="UP000468591">
    <property type="component" value="Unassembled WGS sequence"/>
</dbReference>
<dbReference type="GO" id="GO:0008374">
    <property type="term" value="F:O-acyltransferase activity"/>
    <property type="evidence" value="ECO:0007669"/>
    <property type="project" value="TreeGrafter"/>
</dbReference>
<dbReference type="AlphaFoldDB" id="A0A6P0CKU6"/>
<evidence type="ECO:0000313" key="5">
    <source>
        <dbReference type="Proteomes" id="UP000468591"/>
    </source>
</evidence>
<dbReference type="RefSeq" id="WP_164356372.1">
    <property type="nucleotide sequence ID" value="NZ_JAABNT010000037.1"/>
</dbReference>
<dbReference type="InterPro" id="IPR001451">
    <property type="entry name" value="Hexapep"/>
</dbReference>
<dbReference type="PANTHER" id="PTHR23416">
    <property type="entry name" value="SIALIC ACID SYNTHASE-RELATED"/>
    <property type="match status" value="1"/>
</dbReference>
<keyword evidence="3" id="KW-1133">Transmembrane helix</keyword>
<reference evidence="4 5" key="1">
    <citation type="submission" date="2020-01" db="EMBL/GenBank/DDBJ databases">
        <title>Sulfitobacter sediminilitoris sp. nov., isolated from a tidal flat.</title>
        <authorList>
            <person name="Park S."/>
            <person name="Yoon J.-H."/>
        </authorList>
    </citation>
    <scope>NUCLEOTIDE SEQUENCE [LARGE SCALE GENOMIC DNA]</scope>
    <source>
        <strain evidence="4 5">JBTF-M27</strain>
    </source>
</reference>
<evidence type="ECO:0000256" key="3">
    <source>
        <dbReference type="SAM" id="Phobius"/>
    </source>
</evidence>
<name>A0A6P0CKU6_9RHOB</name>
<comment type="caution">
    <text evidence="4">The sequence shown here is derived from an EMBL/GenBank/DDBJ whole genome shotgun (WGS) entry which is preliminary data.</text>
</comment>
<evidence type="ECO:0000256" key="2">
    <source>
        <dbReference type="ARBA" id="ARBA00022679"/>
    </source>
</evidence>
<dbReference type="InterPro" id="IPR051159">
    <property type="entry name" value="Hexapeptide_acetyltransf"/>
</dbReference>
<dbReference type="Gene3D" id="2.160.10.10">
    <property type="entry name" value="Hexapeptide repeat proteins"/>
    <property type="match status" value="1"/>
</dbReference>
<accession>A0A6P0CKU6</accession>
<dbReference type="CDD" id="cd04647">
    <property type="entry name" value="LbH_MAT_like"/>
    <property type="match status" value="1"/>
</dbReference>
<proteinExistence type="inferred from homology"/>
<keyword evidence="4" id="KW-0012">Acyltransferase</keyword>
<dbReference type="GO" id="GO:0005829">
    <property type="term" value="C:cytosol"/>
    <property type="evidence" value="ECO:0007669"/>
    <property type="project" value="TreeGrafter"/>
</dbReference>
<keyword evidence="5" id="KW-1185">Reference proteome</keyword>
<protein>
    <submittedName>
        <fullName evidence="4">Acyltransferase</fullName>
    </submittedName>
</protein>
<sequence>MRTSGFLRASILWLDGLQLYILTVTGYVPIHVFRKFVYRSFGVKIGTSSSVHWRTRFYSPQKLIIGRNTIIGNDAMLDARNGIIIGNNVSLSMGVWIWTMQHDPQDPDYGITGGCVRIEDYAWISCRVTILPNVRIGRGAVVAAGAVVTKDVPQFAIVAGVPAVVIGERERNLKYQLDFHKPFQ</sequence>
<dbReference type="Pfam" id="PF14602">
    <property type="entry name" value="Hexapep_2"/>
    <property type="match status" value="1"/>
</dbReference>
<evidence type="ECO:0000256" key="1">
    <source>
        <dbReference type="ARBA" id="ARBA00007274"/>
    </source>
</evidence>
<dbReference type="SUPFAM" id="SSF51161">
    <property type="entry name" value="Trimeric LpxA-like enzymes"/>
    <property type="match status" value="1"/>
</dbReference>
<evidence type="ECO:0000313" key="4">
    <source>
        <dbReference type="EMBL" id="NEK25094.1"/>
    </source>
</evidence>
<keyword evidence="2 4" id="KW-0808">Transferase</keyword>
<dbReference type="PANTHER" id="PTHR23416:SF23">
    <property type="entry name" value="ACETYLTRANSFERASE C18B11.09C-RELATED"/>
    <property type="match status" value="1"/>
</dbReference>